<feature type="domain" description="ApeI dehydratase-like" evidence="1">
    <location>
        <begin position="10"/>
        <end position="108"/>
    </location>
</feature>
<dbReference type="InterPro" id="IPR016962">
    <property type="entry name" value="Dehydrase_ECs4332_prd"/>
</dbReference>
<dbReference type="Proteomes" id="UP001058124">
    <property type="component" value="Unassembled WGS sequence"/>
</dbReference>
<accession>A0AAV5N1P3</accession>
<dbReference type="PIRSF" id="PIRSF030962">
    <property type="entry name" value="Dehydrase_ECs4332_prd"/>
    <property type="match status" value="1"/>
</dbReference>
<organism evidence="2 3">
    <name type="scientific">Leminorella grimontii</name>
    <dbReference type="NCBI Taxonomy" id="82981"/>
    <lineage>
        <taxon>Bacteria</taxon>
        <taxon>Pseudomonadati</taxon>
        <taxon>Pseudomonadota</taxon>
        <taxon>Gammaproteobacteria</taxon>
        <taxon>Enterobacterales</taxon>
        <taxon>Budviciaceae</taxon>
        <taxon>Leminorella</taxon>
    </lineage>
</organism>
<reference evidence="2" key="1">
    <citation type="submission" date="2022-06" db="EMBL/GenBank/DDBJ databases">
        <title>Draft genome sequences of Leminorella grimontii str. JCM5902.</title>
        <authorList>
            <person name="Wakabayashi Y."/>
            <person name="Kojima K."/>
        </authorList>
    </citation>
    <scope>NUCLEOTIDE SEQUENCE</scope>
    <source>
        <strain evidence="2">JCM 5902</strain>
    </source>
</reference>
<sequence length="113" mass="13020">MMLPAETSHRIENSNATFHFTLSPQLFWFKGHFPEQALLPGVTQIHWVLHYAREAFALDLSFSGIDVVKFQRPLFPHEDIVLTLAWDDEKKKLNFQYDCQGAIASSGRISLCR</sequence>
<gene>
    <name evidence="2" type="ORF">SOASR030_19970</name>
</gene>
<keyword evidence="3" id="KW-1185">Reference proteome</keyword>
<dbReference type="Pfam" id="PF22818">
    <property type="entry name" value="ApeI-like"/>
    <property type="match status" value="1"/>
</dbReference>
<dbReference type="SUPFAM" id="SSF54637">
    <property type="entry name" value="Thioesterase/thiol ester dehydrase-isomerase"/>
    <property type="match status" value="1"/>
</dbReference>
<comment type="caution">
    <text evidence="2">The sequence shown here is derived from an EMBL/GenBank/DDBJ whole genome shotgun (WGS) entry which is preliminary data.</text>
</comment>
<dbReference type="InterPro" id="IPR029069">
    <property type="entry name" value="HotDog_dom_sf"/>
</dbReference>
<name>A0AAV5N1P3_9GAMM</name>
<protein>
    <submittedName>
        <fullName evidence="2">Dehydratase</fullName>
    </submittedName>
</protein>
<evidence type="ECO:0000259" key="1">
    <source>
        <dbReference type="Pfam" id="PF22818"/>
    </source>
</evidence>
<dbReference type="InterPro" id="IPR054545">
    <property type="entry name" value="ApeI-like"/>
</dbReference>
<dbReference type="RefSeq" id="WP_027273827.1">
    <property type="nucleotide sequence ID" value="NZ_BRLH01000003.1"/>
</dbReference>
<dbReference type="EMBL" id="BRLH01000003">
    <property type="protein sequence ID" value="GKX55885.1"/>
    <property type="molecule type" value="Genomic_DNA"/>
</dbReference>
<dbReference type="Gene3D" id="3.10.129.10">
    <property type="entry name" value="Hotdog Thioesterase"/>
    <property type="match status" value="1"/>
</dbReference>
<evidence type="ECO:0000313" key="2">
    <source>
        <dbReference type="EMBL" id="GKX55885.1"/>
    </source>
</evidence>
<dbReference type="AlphaFoldDB" id="A0AAV5N1P3"/>
<evidence type="ECO:0000313" key="3">
    <source>
        <dbReference type="Proteomes" id="UP001058124"/>
    </source>
</evidence>
<proteinExistence type="predicted"/>